<evidence type="ECO:0000256" key="7">
    <source>
        <dbReference type="SAM" id="MobiDB-lite"/>
    </source>
</evidence>
<feature type="region of interest" description="Disordered" evidence="7">
    <location>
        <begin position="574"/>
        <end position="674"/>
    </location>
</feature>
<feature type="region of interest" description="Disordered" evidence="7">
    <location>
        <begin position="1"/>
        <end position="31"/>
    </location>
</feature>
<keyword evidence="4 8" id="KW-0812">Transmembrane</keyword>
<comment type="caution">
    <text evidence="10">The sequence shown here is derived from an EMBL/GenBank/DDBJ whole genome shotgun (WGS) entry which is preliminary data.</text>
</comment>
<dbReference type="InterPro" id="IPR003020">
    <property type="entry name" value="HCO3_transpt_euk"/>
</dbReference>
<dbReference type="GO" id="GO:0050801">
    <property type="term" value="P:monoatomic ion homeostasis"/>
    <property type="evidence" value="ECO:0007669"/>
    <property type="project" value="TreeGrafter"/>
</dbReference>
<evidence type="ECO:0000259" key="9">
    <source>
        <dbReference type="Pfam" id="PF00955"/>
    </source>
</evidence>
<comment type="similarity">
    <text evidence="2">Belongs to the anion exchanger (TC 2.A.31) family.</text>
</comment>
<accession>A0A9W8YP41</accession>
<evidence type="ECO:0000256" key="6">
    <source>
        <dbReference type="ARBA" id="ARBA00023136"/>
    </source>
</evidence>
<feature type="transmembrane region" description="Helical" evidence="8">
    <location>
        <begin position="132"/>
        <end position="158"/>
    </location>
</feature>
<dbReference type="GO" id="GO:0005452">
    <property type="term" value="F:solute:inorganic anion antiporter activity"/>
    <property type="evidence" value="ECO:0007669"/>
    <property type="project" value="InterPro"/>
</dbReference>
<dbReference type="GO" id="GO:0000324">
    <property type="term" value="C:fungal-type vacuole"/>
    <property type="evidence" value="ECO:0007669"/>
    <property type="project" value="TreeGrafter"/>
</dbReference>
<dbReference type="PANTHER" id="PTHR11453">
    <property type="entry name" value="ANION EXCHANGE PROTEIN"/>
    <property type="match status" value="1"/>
</dbReference>
<keyword evidence="3" id="KW-0926">Vacuole</keyword>
<feature type="compositionally biased region" description="Basic residues" evidence="7">
    <location>
        <begin position="664"/>
        <end position="674"/>
    </location>
</feature>
<evidence type="ECO:0000256" key="4">
    <source>
        <dbReference type="ARBA" id="ARBA00022692"/>
    </source>
</evidence>
<dbReference type="GO" id="GO:0005886">
    <property type="term" value="C:plasma membrane"/>
    <property type="evidence" value="ECO:0007669"/>
    <property type="project" value="TreeGrafter"/>
</dbReference>
<feature type="domain" description="Bicarbonate transporter-like transmembrane" evidence="9">
    <location>
        <begin position="241"/>
        <end position="565"/>
    </location>
</feature>
<evidence type="ECO:0000313" key="10">
    <source>
        <dbReference type="EMBL" id="KAJ4389438.1"/>
    </source>
</evidence>
<dbReference type="EMBL" id="JAPEVB010000004">
    <property type="protein sequence ID" value="KAJ4389438.1"/>
    <property type="molecule type" value="Genomic_DNA"/>
</dbReference>
<evidence type="ECO:0000256" key="2">
    <source>
        <dbReference type="ARBA" id="ARBA00010993"/>
    </source>
</evidence>
<keyword evidence="6 8" id="KW-0472">Membrane</keyword>
<keyword evidence="11" id="KW-1185">Reference proteome</keyword>
<dbReference type="Gene3D" id="1.10.287.570">
    <property type="entry name" value="Helical hairpin bin"/>
    <property type="match status" value="1"/>
</dbReference>
<evidence type="ECO:0000313" key="11">
    <source>
        <dbReference type="Proteomes" id="UP001140453"/>
    </source>
</evidence>
<feature type="transmembrane region" description="Helical" evidence="8">
    <location>
        <begin position="102"/>
        <end position="120"/>
    </location>
</feature>
<feature type="transmembrane region" description="Helical" evidence="8">
    <location>
        <begin position="367"/>
        <end position="389"/>
    </location>
</feature>
<dbReference type="GO" id="GO:0080139">
    <property type="term" value="F:borate efflux transmembrane transporter activity"/>
    <property type="evidence" value="ECO:0007669"/>
    <property type="project" value="TreeGrafter"/>
</dbReference>
<feature type="compositionally biased region" description="Low complexity" evidence="7">
    <location>
        <begin position="592"/>
        <end position="609"/>
    </location>
</feature>
<sequence>MSNHGNSAATGGESLPLPNNLHSDSASGPSAGPRLINMANGLKKRFSRNSALPSQASQAAQGPKWWRIRLFRGMINDVRRRAPYYLSDWLDAWDYRVVPATIYMYFANILPALAFSLDMFTRTHSNYGVNEVLLSSVLGSFVFSLIACQPLVIVGVTGPITVFNYTVYDIITPTGTNYLAFMTWIGLWSLVMHWVLAITNSCNWLRYVTRFPCDIFGFYVAWIYLQKGVQILVLLGEAEPFYLSTMAAILVFSIAYFCSELGNSTLFHHYVRVFIKDYGTPLTVVFFTGFVHIGRMKEVQLEYLPTSKAFFPTADRGWLVDFWNISVADVFLAIPFALLLTILFWFDHNVSSLIAQGTEFPLKKPAGFHWDLFLLGLTTGVAGILGLPFPNGLIPQAPFHTESLCVTKVVHDDDEGGDNKGHWELKRTHVVEQRVSNLAQGLLTLGTMTGPLLVVLHLIPQGVLAGLFFIMGYQALEGNGITAKILFLVRDKSLTDKGNPLNKIERRAAIWWFVAIELIGFGATFAITQTVAAVGFPCFILALIPVRAMLLPKLFTAQELSILDGPTASPFTMESVGGSYGGDATSVEESHSSSTAGNGNGTSGNSTGGLFRAEGNAGSQEELAELGENKGVRLSTSSGPRRRNSAIAREEEEEAVEMRNLGVNRRHPGRPSDA</sequence>
<proteinExistence type="inferred from homology"/>
<feature type="transmembrane region" description="Helical" evidence="8">
    <location>
        <begin position="178"/>
        <end position="196"/>
    </location>
</feature>
<dbReference type="OrthoDB" id="1735926at2759"/>
<reference evidence="10" key="1">
    <citation type="submission" date="2022-10" db="EMBL/GenBank/DDBJ databases">
        <title>Tapping the CABI collections for fungal endophytes: first genome assemblies for Collariella, Neodidymelliopsis, Ascochyta clinopodiicola, Didymella pomorum, Didymosphaeria variabile, Neocosmospora piperis and Neocucurbitaria cava.</title>
        <authorList>
            <person name="Hill R."/>
        </authorList>
    </citation>
    <scope>NUCLEOTIDE SEQUENCE</scope>
    <source>
        <strain evidence="10">IMI 355082</strain>
    </source>
</reference>
<dbReference type="PANTHER" id="PTHR11453:SF82">
    <property type="entry name" value="BORON TRANSPORTER 1"/>
    <property type="match status" value="1"/>
</dbReference>
<evidence type="ECO:0000256" key="3">
    <source>
        <dbReference type="ARBA" id="ARBA00022554"/>
    </source>
</evidence>
<dbReference type="GO" id="GO:0006820">
    <property type="term" value="P:monoatomic anion transport"/>
    <property type="evidence" value="ECO:0007669"/>
    <property type="project" value="InterPro"/>
</dbReference>
<evidence type="ECO:0000256" key="8">
    <source>
        <dbReference type="SAM" id="Phobius"/>
    </source>
</evidence>
<dbReference type="Proteomes" id="UP001140453">
    <property type="component" value="Unassembled WGS sequence"/>
</dbReference>
<dbReference type="FunFam" id="1.10.287.570:FF:000003">
    <property type="entry name" value="Anion exchange family protein"/>
    <property type="match status" value="1"/>
</dbReference>
<feature type="domain" description="Bicarbonate transporter-like transmembrane" evidence="9">
    <location>
        <begin position="69"/>
        <end position="240"/>
    </location>
</feature>
<dbReference type="AlphaFoldDB" id="A0A9W8YP41"/>
<feature type="transmembrane region" description="Helical" evidence="8">
    <location>
        <begin position="322"/>
        <end position="346"/>
    </location>
</feature>
<dbReference type="GO" id="GO:0005774">
    <property type="term" value="C:vacuolar membrane"/>
    <property type="evidence" value="ECO:0007669"/>
    <property type="project" value="UniProtKB-SubCell"/>
</dbReference>
<evidence type="ECO:0000256" key="5">
    <source>
        <dbReference type="ARBA" id="ARBA00022989"/>
    </source>
</evidence>
<evidence type="ECO:0000256" key="1">
    <source>
        <dbReference type="ARBA" id="ARBA00004128"/>
    </source>
</evidence>
<feature type="transmembrane region" description="Helical" evidence="8">
    <location>
        <begin position="241"/>
        <end position="258"/>
    </location>
</feature>
<keyword evidence="5 8" id="KW-1133">Transmembrane helix</keyword>
<gene>
    <name evidence="10" type="ORF">N0V93_006906</name>
</gene>
<dbReference type="InterPro" id="IPR011531">
    <property type="entry name" value="HCO3_transpt-like_TM_dom"/>
</dbReference>
<organism evidence="10 11">
    <name type="scientific">Gnomoniopsis smithogilvyi</name>
    <dbReference type="NCBI Taxonomy" id="1191159"/>
    <lineage>
        <taxon>Eukaryota</taxon>
        <taxon>Fungi</taxon>
        <taxon>Dikarya</taxon>
        <taxon>Ascomycota</taxon>
        <taxon>Pezizomycotina</taxon>
        <taxon>Sordariomycetes</taxon>
        <taxon>Sordariomycetidae</taxon>
        <taxon>Diaporthales</taxon>
        <taxon>Gnomoniaceae</taxon>
        <taxon>Gnomoniopsis</taxon>
    </lineage>
</organism>
<feature type="transmembrane region" description="Helical" evidence="8">
    <location>
        <begin position="509"/>
        <end position="527"/>
    </location>
</feature>
<comment type="subcellular location">
    <subcellularLocation>
        <location evidence="1">Vacuole membrane</location>
        <topology evidence="1">Multi-pass membrane protein</topology>
    </subcellularLocation>
</comment>
<name>A0A9W8YP41_9PEZI</name>
<protein>
    <recommendedName>
        <fullName evidence="9">Bicarbonate transporter-like transmembrane domain-containing protein</fullName>
    </recommendedName>
</protein>
<dbReference type="Pfam" id="PF00955">
    <property type="entry name" value="HCO3_cotransp"/>
    <property type="match status" value="2"/>
</dbReference>